<organism evidence="6 7">
    <name type="scientific">Streptomyces wuyuanensis</name>
    <dbReference type="NCBI Taxonomy" id="1196353"/>
    <lineage>
        <taxon>Bacteria</taxon>
        <taxon>Bacillati</taxon>
        <taxon>Actinomycetota</taxon>
        <taxon>Actinomycetes</taxon>
        <taxon>Kitasatosporales</taxon>
        <taxon>Streptomycetaceae</taxon>
        <taxon>Streptomyces</taxon>
    </lineage>
</organism>
<keyword evidence="1" id="KW-0436">Ligase</keyword>
<dbReference type="GO" id="GO:0046872">
    <property type="term" value="F:metal ion binding"/>
    <property type="evidence" value="ECO:0007669"/>
    <property type="project" value="InterPro"/>
</dbReference>
<dbReference type="SUPFAM" id="SSF56059">
    <property type="entry name" value="Glutathione synthetase ATP-binding domain-like"/>
    <property type="match status" value="1"/>
</dbReference>
<name>A0A1G9PZ59_9ACTN</name>
<evidence type="ECO:0000313" key="6">
    <source>
        <dbReference type="EMBL" id="SDM04019.1"/>
    </source>
</evidence>
<dbReference type="STRING" id="1196353.SAMN05444921_103171"/>
<evidence type="ECO:0000259" key="5">
    <source>
        <dbReference type="PROSITE" id="PS50975"/>
    </source>
</evidence>
<reference evidence="7" key="1">
    <citation type="submission" date="2016-10" db="EMBL/GenBank/DDBJ databases">
        <authorList>
            <person name="Varghese N."/>
            <person name="Submissions S."/>
        </authorList>
    </citation>
    <scope>NUCLEOTIDE SEQUENCE [LARGE SCALE GENOMIC DNA]</scope>
    <source>
        <strain evidence="7">CGMCC 4.7042</strain>
    </source>
</reference>
<feature type="domain" description="ATP-grasp" evidence="5">
    <location>
        <begin position="48"/>
        <end position="99"/>
    </location>
</feature>
<proteinExistence type="predicted"/>
<gene>
    <name evidence="6" type="ORF">SAMN05444921_103171</name>
</gene>
<dbReference type="Gene3D" id="3.30.1490.20">
    <property type="entry name" value="ATP-grasp fold, A domain"/>
    <property type="match status" value="1"/>
</dbReference>
<dbReference type="PANTHER" id="PTHR43585">
    <property type="entry name" value="FUMIPYRROLE BIOSYNTHESIS PROTEIN C"/>
    <property type="match status" value="1"/>
</dbReference>
<evidence type="ECO:0000256" key="1">
    <source>
        <dbReference type="ARBA" id="ARBA00022598"/>
    </source>
</evidence>
<dbReference type="Proteomes" id="UP000199063">
    <property type="component" value="Unassembled WGS sequence"/>
</dbReference>
<evidence type="ECO:0000256" key="3">
    <source>
        <dbReference type="ARBA" id="ARBA00022840"/>
    </source>
</evidence>
<dbReference type="InterPro" id="IPR052032">
    <property type="entry name" value="ATP-dep_AA_Ligase"/>
</dbReference>
<keyword evidence="3 4" id="KW-0067">ATP-binding</keyword>
<dbReference type="GO" id="GO:0016874">
    <property type="term" value="F:ligase activity"/>
    <property type="evidence" value="ECO:0007669"/>
    <property type="project" value="UniProtKB-KW"/>
</dbReference>
<accession>A0A1G9PZ59</accession>
<dbReference type="GO" id="GO:0005524">
    <property type="term" value="F:ATP binding"/>
    <property type="evidence" value="ECO:0007669"/>
    <property type="project" value="UniProtKB-UniRule"/>
</dbReference>
<dbReference type="PROSITE" id="PS50975">
    <property type="entry name" value="ATP_GRASP"/>
    <property type="match status" value="1"/>
</dbReference>
<evidence type="ECO:0000256" key="2">
    <source>
        <dbReference type="ARBA" id="ARBA00022741"/>
    </source>
</evidence>
<dbReference type="Gene3D" id="3.40.50.20">
    <property type="match status" value="1"/>
</dbReference>
<dbReference type="AlphaFoldDB" id="A0A1G9PZ59"/>
<dbReference type="PANTHER" id="PTHR43585:SF2">
    <property type="entry name" value="ATP-GRASP ENZYME FSQD"/>
    <property type="match status" value="1"/>
</dbReference>
<evidence type="ECO:0000256" key="4">
    <source>
        <dbReference type="PROSITE-ProRule" id="PRU00409"/>
    </source>
</evidence>
<sequence length="100" mass="10799">MHEAYPFRAAVSLFELGLLPAARINEELGLAGESVATVELLLDKWRMRRHLATKGTSPVASAVGRSALDVREFVAAHGLPVVVKPIRESGSLGVFCVREC</sequence>
<protein>
    <recommendedName>
        <fullName evidence="5">ATP-grasp domain-containing protein</fullName>
    </recommendedName>
</protein>
<keyword evidence="7" id="KW-1185">Reference proteome</keyword>
<dbReference type="EMBL" id="FNHI01000003">
    <property type="protein sequence ID" value="SDM04019.1"/>
    <property type="molecule type" value="Genomic_DNA"/>
</dbReference>
<dbReference type="InterPro" id="IPR011761">
    <property type="entry name" value="ATP-grasp"/>
</dbReference>
<dbReference type="InterPro" id="IPR013815">
    <property type="entry name" value="ATP_grasp_subdomain_1"/>
</dbReference>
<evidence type="ECO:0000313" key="7">
    <source>
        <dbReference type="Proteomes" id="UP000199063"/>
    </source>
</evidence>
<keyword evidence="2 4" id="KW-0547">Nucleotide-binding</keyword>